<dbReference type="Proteomes" id="UP000094053">
    <property type="component" value="Unassembled WGS sequence"/>
</dbReference>
<evidence type="ECO:0000313" key="3">
    <source>
        <dbReference type="Proteomes" id="UP000094053"/>
    </source>
</evidence>
<evidence type="ECO:0000313" key="2">
    <source>
        <dbReference type="EMBL" id="ODQ90741.1"/>
    </source>
</evidence>
<feature type="region of interest" description="Disordered" evidence="1">
    <location>
        <begin position="15"/>
        <end position="64"/>
    </location>
</feature>
<dbReference type="AlphaFoldDB" id="A0A1E3RLJ3"/>
<name>A0A1E3RLJ3_MYCFV</name>
<keyword evidence="3" id="KW-1185">Reference proteome</keyword>
<organism evidence="2 3">
    <name type="scientific">Mycolicibacterium flavescens</name>
    <name type="common">Mycobacterium flavescens</name>
    <dbReference type="NCBI Taxonomy" id="1776"/>
    <lineage>
        <taxon>Bacteria</taxon>
        <taxon>Bacillati</taxon>
        <taxon>Actinomycetota</taxon>
        <taxon>Actinomycetes</taxon>
        <taxon>Mycobacteriales</taxon>
        <taxon>Mycobacteriaceae</taxon>
        <taxon>Mycolicibacterium</taxon>
    </lineage>
</organism>
<accession>A0A1E3RLJ3</accession>
<evidence type="ECO:0000256" key="1">
    <source>
        <dbReference type="SAM" id="MobiDB-lite"/>
    </source>
</evidence>
<comment type="caution">
    <text evidence="2">The sequence shown here is derived from an EMBL/GenBank/DDBJ whole genome shotgun (WGS) entry which is preliminary data.</text>
</comment>
<gene>
    <name evidence="2" type="ORF">BHQ18_08355</name>
</gene>
<sequence length="95" mass="9790">MGPFEPCSGLVKSRSVSMARKCGRTSSQVQPGSAQPSKSAGSPRQKYPPLTAPDPPTTAPRMICAGRGGSTVSVVGYRCTTELASPIGSRSPLLI</sequence>
<protein>
    <submittedName>
        <fullName evidence="2">Uncharacterized protein</fullName>
    </submittedName>
</protein>
<proteinExistence type="predicted"/>
<reference evidence="3" key="1">
    <citation type="submission" date="2016-09" db="EMBL/GenBank/DDBJ databases">
        <authorList>
            <person name="Greninger A.L."/>
            <person name="Jerome K.R."/>
            <person name="Mcnair B."/>
            <person name="Wallis C."/>
            <person name="Fang F."/>
        </authorList>
    </citation>
    <scope>NUCLEOTIDE SEQUENCE [LARGE SCALE GENOMIC DNA]</scope>
    <source>
        <strain evidence="3">M6</strain>
    </source>
</reference>
<dbReference type="EMBL" id="MIHA01000005">
    <property type="protein sequence ID" value="ODQ90741.1"/>
    <property type="molecule type" value="Genomic_DNA"/>
</dbReference>
<feature type="compositionally biased region" description="Polar residues" evidence="1">
    <location>
        <begin position="24"/>
        <end position="42"/>
    </location>
</feature>